<evidence type="ECO:0000313" key="3">
    <source>
        <dbReference type="Proteomes" id="UP000091820"/>
    </source>
</evidence>
<reference evidence="2" key="2">
    <citation type="submission" date="2020-05" db="UniProtKB">
        <authorList>
            <consortium name="EnsemblMetazoa"/>
        </authorList>
    </citation>
    <scope>IDENTIFICATION</scope>
    <source>
        <strain evidence="2">IAEA</strain>
    </source>
</reference>
<keyword evidence="3" id="KW-1185">Reference proteome</keyword>
<name>A0A1A9WHL1_9MUSC</name>
<reference evidence="3" key="1">
    <citation type="submission" date="2014-03" db="EMBL/GenBank/DDBJ databases">
        <authorList>
            <person name="Aksoy S."/>
            <person name="Warren W."/>
            <person name="Wilson R.K."/>
        </authorList>
    </citation>
    <scope>NUCLEOTIDE SEQUENCE [LARGE SCALE GENOMIC DNA]</scope>
    <source>
        <strain evidence="3">IAEA</strain>
    </source>
</reference>
<proteinExistence type="predicted"/>
<dbReference type="VEuPathDB" id="VectorBase:GBRI020098"/>
<evidence type="ECO:0000256" key="1">
    <source>
        <dbReference type="SAM" id="MobiDB-lite"/>
    </source>
</evidence>
<sequence length="104" mass="12151">MCMHSVSTFVRSILFHRQRRYNHHHHNHHHACFRPKTITSVTFLKSGYGLVAYVLLRVVGYILRDRIVVNVMNRMESHKDAEGNQKSHMHALCRSDAAARRGDM</sequence>
<feature type="region of interest" description="Disordered" evidence="1">
    <location>
        <begin position="79"/>
        <end position="104"/>
    </location>
</feature>
<evidence type="ECO:0000313" key="2">
    <source>
        <dbReference type="EnsemblMetazoa" id="GBRI020098-PA"/>
    </source>
</evidence>
<dbReference type="EnsemblMetazoa" id="GBRI020098-RA">
    <property type="protein sequence ID" value="GBRI020098-PA"/>
    <property type="gene ID" value="GBRI020098"/>
</dbReference>
<dbReference type="Proteomes" id="UP000091820">
    <property type="component" value="Unassembled WGS sequence"/>
</dbReference>
<accession>A0A1A9WHL1</accession>
<dbReference type="AlphaFoldDB" id="A0A1A9WHL1"/>
<organism evidence="2 3">
    <name type="scientific">Glossina brevipalpis</name>
    <dbReference type="NCBI Taxonomy" id="37001"/>
    <lineage>
        <taxon>Eukaryota</taxon>
        <taxon>Metazoa</taxon>
        <taxon>Ecdysozoa</taxon>
        <taxon>Arthropoda</taxon>
        <taxon>Hexapoda</taxon>
        <taxon>Insecta</taxon>
        <taxon>Pterygota</taxon>
        <taxon>Neoptera</taxon>
        <taxon>Endopterygota</taxon>
        <taxon>Diptera</taxon>
        <taxon>Brachycera</taxon>
        <taxon>Muscomorpha</taxon>
        <taxon>Hippoboscoidea</taxon>
        <taxon>Glossinidae</taxon>
        <taxon>Glossina</taxon>
    </lineage>
</organism>
<protein>
    <submittedName>
        <fullName evidence="2">Uncharacterized protein</fullName>
    </submittedName>
</protein>